<sequence length="498" mass="57454">MMVADLIFISVVFIFGLVNIYSKLISAFHGKRNRVPRIKGRLPFIGHAHLLDMQKCHIKFEEWTKQYGPIFEVRLYDETIVVLNDYKSVHDALVKSDDAFAGRPKMYRTDVVDRSRNSIVWQTYTPKLVFLRKEVLKSLKAYGDGLDNLEQKCIPEMDRLVQRIRDKSVTAFDPAPIVHDAVSNVMMSFLLGCRFEHGSREFCELKKIGTLFNVAFGSGEGRSLDILPWLRFWGCHQRKRLEHALTSRDAFWEKITANYLRDESVIGNIMRHQNSKLGTTMNLNDGTIKEVFTNLVLAGTDTTTTAIVCLLSLVLHYPKVQRRIQGEIDKCTEGGNPVTLADRQNMPYTQAVILETLRYIAHVPLAVPHCTIRDVHIQDYFIPENTTVYINIWAAHHDPEVWPDPYSFKPERFLEEDGSLVHPQHHNRKRLLVFGAGRRVCLGEVLAKNRLFLFVTSLFKNFTFQPEDHSQLPEVDPRKYELGLVLHPQKFQIKAIPR</sequence>
<keyword evidence="7 14" id="KW-0479">Metal-binding</keyword>
<keyword evidence="12 15" id="KW-0503">Monooxygenase</keyword>
<evidence type="ECO:0000313" key="17">
    <source>
        <dbReference type="EMBL" id="KAK3085472.1"/>
    </source>
</evidence>
<dbReference type="Gene3D" id="1.10.630.10">
    <property type="entry name" value="Cytochrome P450"/>
    <property type="match status" value="1"/>
</dbReference>
<keyword evidence="13 16" id="KW-0472">Membrane</keyword>
<evidence type="ECO:0000256" key="11">
    <source>
        <dbReference type="ARBA" id="ARBA00023004"/>
    </source>
</evidence>
<dbReference type="EC" id="1.14.14.1" evidence="5"/>
<organism evidence="17 18">
    <name type="scientific">Pinctada imbricata</name>
    <name type="common">Atlantic pearl-oyster</name>
    <name type="synonym">Pinctada martensii</name>
    <dbReference type="NCBI Taxonomy" id="66713"/>
    <lineage>
        <taxon>Eukaryota</taxon>
        <taxon>Metazoa</taxon>
        <taxon>Spiralia</taxon>
        <taxon>Lophotrochozoa</taxon>
        <taxon>Mollusca</taxon>
        <taxon>Bivalvia</taxon>
        <taxon>Autobranchia</taxon>
        <taxon>Pteriomorphia</taxon>
        <taxon>Pterioida</taxon>
        <taxon>Pterioidea</taxon>
        <taxon>Pteriidae</taxon>
        <taxon>Pinctada</taxon>
    </lineage>
</organism>
<comment type="caution">
    <text evidence="17">The sequence shown here is derived from an EMBL/GenBank/DDBJ whole genome shotgun (WGS) entry which is preliminary data.</text>
</comment>
<evidence type="ECO:0000256" key="12">
    <source>
        <dbReference type="ARBA" id="ARBA00023033"/>
    </source>
</evidence>
<keyword evidence="16" id="KW-0812">Transmembrane</keyword>
<dbReference type="PRINTS" id="PR00385">
    <property type="entry name" value="P450"/>
</dbReference>
<dbReference type="PANTHER" id="PTHR24289:SF21">
    <property type="entry name" value="CYTOCHROME P450 1A"/>
    <property type="match status" value="1"/>
</dbReference>
<dbReference type="FunFam" id="1.10.630.10:FF:000238">
    <property type="entry name" value="Cytochrome P450 2A6"/>
    <property type="match status" value="1"/>
</dbReference>
<evidence type="ECO:0000256" key="13">
    <source>
        <dbReference type="ARBA" id="ARBA00023136"/>
    </source>
</evidence>
<dbReference type="GO" id="GO:0020037">
    <property type="term" value="F:heme binding"/>
    <property type="evidence" value="ECO:0007669"/>
    <property type="project" value="InterPro"/>
</dbReference>
<evidence type="ECO:0000256" key="2">
    <source>
        <dbReference type="ARBA" id="ARBA00004174"/>
    </source>
</evidence>
<dbReference type="GO" id="GO:0004508">
    <property type="term" value="F:steroid 17-alpha-monooxygenase activity"/>
    <property type="evidence" value="ECO:0007669"/>
    <property type="project" value="TreeGrafter"/>
</dbReference>
<evidence type="ECO:0000256" key="7">
    <source>
        <dbReference type="ARBA" id="ARBA00022723"/>
    </source>
</evidence>
<dbReference type="Pfam" id="PF00067">
    <property type="entry name" value="p450"/>
    <property type="match status" value="1"/>
</dbReference>
<evidence type="ECO:0000256" key="8">
    <source>
        <dbReference type="ARBA" id="ARBA00022824"/>
    </source>
</evidence>
<evidence type="ECO:0000256" key="3">
    <source>
        <dbReference type="ARBA" id="ARBA00004406"/>
    </source>
</evidence>
<dbReference type="InterPro" id="IPR002401">
    <property type="entry name" value="Cyt_P450_E_grp-I"/>
</dbReference>
<gene>
    <name evidence="17" type="ORF">FSP39_003930</name>
</gene>
<protein>
    <recommendedName>
        <fullName evidence="5">unspecific monooxygenase</fullName>
        <ecNumber evidence="5">1.14.14.1</ecNumber>
    </recommendedName>
</protein>
<evidence type="ECO:0000256" key="16">
    <source>
        <dbReference type="SAM" id="Phobius"/>
    </source>
</evidence>
<dbReference type="InterPro" id="IPR001128">
    <property type="entry name" value="Cyt_P450"/>
</dbReference>
<keyword evidence="18" id="KW-1185">Reference proteome</keyword>
<dbReference type="GO" id="GO:0042446">
    <property type="term" value="P:hormone biosynthetic process"/>
    <property type="evidence" value="ECO:0007669"/>
    <property type="project" value="TreeGrafter"/>
</dbReference>
<dbReference type="PRINTS" id="PR00463">
    <property type="entry name" value="EP450I"/>
</dbReference>
<keyword evidence="6 14" id="KW-0349">Heme</keyword>
<evidence type="ECO:0000256" key="1">
    <source>
        <dbReference type="ARBA" id="ARBA00001971"/>
    </source>
</evidence>
<dbReference type="InterPro" id="IPR036396">
    <property type="entry name" value="Cyt_P450_sf"/>
</dbReference>
<comment type="subcellular location">
    <subcellularLocation>
        <location evidence="3">Endoplasmic reticulum membrane</location>
        <topology evidence="3">Peripheral membrane protein</topology>
    </subcellularLocation>
    <subcellularLocation>
        <location evidence="2">Microsome membrane</location>
        <topology evidence="2">Peripheral membrane protein</topology>
    </subcellularLocation>
</comment>
<dbReference type="GO" id="GO:0005789">
    <property type="term" value="C:endoplasmic reticulum membrane"/>
    <property type="evidence" value="ECO:0007669"/>
    <property type="project" value="UniProtKB-SubCell"/>
</dbReference>
<evidence type="ECO:0000256" key="4">
    <source>
        <dbReference type="ARBA" id="ARBA00010617"/>
    </source>
</evidence>
<dbReference type="PANTHER" id="PTHR24289">
    <property type="entry name" value="STEROID 17-ALPHA-HYDROXYLASE/17,20 LYASE"/>
    <property type="match status" value="1"/>
</dbReference>
<comment type="similarity">
    <text evidence="4 15">Belongs to the cytochrome P450 family.</text>
</comment>
<keyword evidence="9" id="KW-0492">Microsome</keyword>
<keyword evidence="16" id="KW-1133">Transmembrane helix</keyword>
<feature type="binding site" description="axial binding residue" evidence="14">
    <location>
        <position position="441"/>
    </location>
    <ligand>
        <name>heme</name>
        <dbReference type="ChEBI" id="CHEBI:30413"/>
    </ligand>
    <ligandPart>
        <name>Fe</name>
        <dbReference type="ChEBI" id="CHEBI:18248"/>
    </ligandPart>
</feature>
<dbReference type="SUPFAM" id="SSF48264">
    <property type="entry name" value="Cytochrome P450"/>
    <property type="match status" value="1"/>
</dbReference>
<dbReference type="Proteomes" id="UP001186944">
    <property type="component" value="Unassembled WGS sequence"/>
</dbReference>
<dbReference type="PROSITE" id="PS00086">
    <property type="entry name" value="CYTOCHROME_P450"/>
    <property type="match status" value="1"/>
</dbReference>
<proteinExistence type="inferred from homology"/>
<dbReference type="GO" id="GO:0042448">
    <property type="term" value="P:progesterone metabolic process"/>
    <property type="evidence" value="ECO:0007669"/>
    <property type="project" value="TreeGrafter"/>
</dbReference>
<accession>A0AA88XHQ0</accession>
<name>A0AA88XHQ0_PINIB</name>
<evidence type="ECO:0000256" key="10">
    <source>
        <dbReference type="ARBA" id="ARBA00023002"/>
    </source>
</evidence>
<evidence type="ECO:0000256" key="15">
    <source>
        <dbReference type="RuleBase" id="RU000461"/>
    </source>
</evidence>
<evidence type="ECO:0000313" key="18">
    <source>
        <dbReference type="Proteomes" id="UP001186944"/>
    </source>
</evidence>
<keyword evidence="10 15" id="KW-0560">Oxidoreductase</keyword>
<keyword evidence="8" id="KW-0256">Endoplasmic reticulum</keyword>
<evidence type="ECO:0000256" key="9">
    <source>
        <dbReference type="ARBA" id="ARBA00022848"/>
    </source>
</evidence>
<reference evidence="17" key="1">
    <citation type="submission" date="2019-08" db="EMBL/GenBank/DDBJ databases">
        <title>The improved chromosome-level genome for the pearl oyster Pinctada fucata martensii using PacBio sequencing and Hi-C.</title>
        <authorList>
            <person name="Zheng Z."/>
        </authorList>
    </citation>
    <scope>NUCLEOTIDE SEQUENCE</scope>
    <source>
        <strain evidence="17">ZZ-2019</strain>
        <tissue evidence="17">Adductor muscle</tissue>
    </source>
</reference>
<dbReference type="GO" id="GO:0005506">
    <property type="term" value="F:iron ion binding"/>
    <property type="evidence" value="ECO:0007669"/>
    <property type="project" value="InterPro"/>
</dbReference>
<feature type="transmembrane region" description="Helical" evidence="16">
    <location>
        <begin position="6"/>
        <end position="24"/>
    </location>
</feature>
<evidence type="ECO:0000256" key="14">
    <source>
        <dbReference type="PIRSR" id="PIRSR602401-1"/>
    </source>
</evidence>
<comment type="cofactor">
    <cofactor evidence="1 14">
        <name>heme</name>
        <dbReference type="ChEBI" id="CHEBI:30413"/>
    </cofactor>
</comment>
<keyword evidence="11 14" id="KW-0408">Iron</keyword>
<dbReference type="EMBL" id="VSWD01000012">
    <property type="protein sequence ID" value="KAK3085472.1"/>
    <property type="molecule type" value="Genomic_DNA"/>
</dbReference>
<dbReference type="AlphaFoldDB" id="A0AA88XHQ0"/>
<evidence type="ECO:0000256" key="6">
    <source>
        <dbReference type="ARBA" id="ARBA00022617"/>
    </source>
</evidence>
<evidence type="ECO:0000256" key="5">
    <source>
        <dbReference type="ARBA" id="ARBA00012109"/>
    </source>
</evidence>
<dbReference type="InterPro" id="IPR017972">
    <property type="entry name" value="Cyt_P450_CS"/>
</dbReference>